<dbReference type="HOGENOM" id="CLU_2042201_0_0_1"/>
<sequence length="121" mass="12969">MVLYQPVLGSYVTRTLQKCRRCVLDPSKYIAFGGSGTHLAFAQLEHAKASQSLNCKLEIVGRTIKVSSVAEDVRVQDAGAKTTDFDDDDGGGLLVGGGENEGVLVGEGEEDESNKFVFGWI</sequence>
<dbReference type="InParanoid" id="M1BEW1"/>
<evidence type="ECO:0000313" key="2">
    <source>
        <dbReference type="Proteomes" id="UP000011115"/>
    </source>
</evidence>
<reference evidence="1" key="2">
    <citation type="submission" date="2015-06" db="UniProtKB">
        <authorList>
            <consortium name="EnsemblPlants"/>
        </authorList>
    </citation>
    <scope>IDENTIFICATION</scope>
    <source>
        <strain evidence="1">DM1-3 516 R44</strain>
    </source>
</reference>
<dbReference type="GO" id="GO:0005634">
    <property type="term" value="C:nucleus"/>
    <property type="evidence" value="ECO:0007669"/>
    <property type="project" value="InterPro"/>
</dbReference>
<reference evidence="2" key="1">
    <citation type="journal article" date="2011" name="Nature">
        <title>Genome sequence and analysis of the tuber crop potato.</title>
        <authorList>
            <consortium name="The Potato Genome Sequencing Consortium"/>
        </authorList>
    </citation>
    <scope>NUCLEOTIDE SEQUENCE [LARGE SCALE GENOMIC DNA]</scope>
    <source>
        <strain evidence="2">cv. DM1-3 516 R44</strain>
    </source>
</reference>
<dbReference type="InterPro" id="IPR006509">
    <property type="entry name" value="RBM39_SF"/>
</dbReference>
<keyword evidence="2" id="KW-1185">Reference proteome</keyword>
<dbReference type="Gramene" id="PGSC0003DMT400043572">
    <property type="protein sequence ID" value="PGSC0003DMT400043572"/>
    <property type="gene ID" value="PGSC0003DMG400016920"/>
</dbReference>
<evidence type="ECO:0000313" key="1">
    <source>
        <dbReference type="EnsemblPlants" id="PGSC0003DMT400043572"/>
    </source>
</evidence>
<accession>M1BEW1</accession>
<dbReference type="AlphaFoldDB" id="M1BEW1"/>
<protein>
    <submittedName>
        <fullName evidence="1">Splicing factor</fullName>
    </submittedName>
</protein>
<proteinExistence type="predicted"/>
<dbReference type="Proteomes" id="UP000011115">
    <property type="component" value="Unassembled WGS sequence"/>
</dbReference>
<organism evidence="1 2">
    <name type="scientific">Solanum tuberosum</name>
    <name type="common">Potato</name>
    <dbReference type="NCBI Taxonomy" id="4113"/>
    <lineage>
        <taxon>Eukaryota</taxon>
        <taxon>Viridiplantae</taxon>
        <taxon>Streptophyta</taxon>
        <taxon>Embryophyta</taxon>
        <taxon>Tracheophyta</taxon>
        <taxon>Spermatophyta</taxon>
        <taxon>Magnoliopsida</taxon>
        <taxon>eudicotyledons</taxon>
        <taxon>Gunneridae</taxon>
        <taxon>Pentapetalae</taxon>
        <taxon>asterids</taxon>
        <taxon>lamiids</taxon>
        <taxon>Solanales</taxon>
        <taxon>Solanaceae</taxon>
        <taxon>Solanoideae</taxon>
        <taxon>Solaneae</taxon>
        <taxon>Solanum</taxon>
    </lineage>
</organism>
<dbReference type="GO" id="GO:0006397">
    <property type="term" value="P:mRNA processing"/>
    <property type="evidence" value="ECO:0007669"/>
    <property type="project" value="InterPro"/>
</dbReference>
<dbReference type="PaxDb" id="4113-PGSC0003DMT400043572"/>
<dbReference type="STRING" id="4113.M1BEW1"/>
<dbReference type="PANTHER" id="PTHR48036">
    <property type="entry name" value="SPLICING FACTOR (PAD-1), PUTATIVE (AFU_ORTHOLOGUE AFUA_1G15810)-RELATED"/>
    <property type="match status" value="1"/>
</dbReference>
<name>M1BEW1_SOLTU</name>
<dbReference type="GO" id="GO:0003723">
    <property type="term" value="F:RNA binding"/>
    <property type="evidence" value="ECO:0007669"/>
    <property type="project" value="InterPro"/>
</dbReference>
<dbReference type="EnsemblPlants" id="PGSC0003DMT400043572">
    <property type="protein sequence ID" value="PGSC0003DMT400043572"/>
    <property type="gene ID" value="PGSC0003DMG400016920"/>
</dbReference>